<dbReference type="VEuPathDB" id="MicrosporidiaDB:AAJ76_200040438"/>
<proteinExistence type="predicted"/>
<dbReference type="VEuPathDB" id="MicrosporidiaDB:G9O61_00g006060"/>
<dbReference type="GeneID" id="36319417"/>
<reference evidence="1 2" key="1">
    <citation type="journal article" date="2015" name="Environ. Microbiol.">
        <title>Genome analyses suggest the presence of polyploidy and recent human-driven expansions in eight global populations of the honeybee pathogen Nosema ceranae.</title>
        <authorList>
            <person name="Pelin A."/>
            <person name="Selman M."/>
            <person name="Aris-Brosou S."/>
            <person name="Farinelli L."/>
            <person name="Corradi N."/>
        </authorList>
    </citation>
    <scope>NUCLEOTIDE SEQUENCE [LARGE SCALE GENOMIC DNA]</scope>
    <source>
        <strain evidence="1 2">PA08 1199</strain>
    </source>
</reference>
<dbReference type="RefSeq" id="XP_024332263.1">
    <property type="nucleotide sequence ID" value="XM_024474494.1"/>
</dbReference>
<sequence length="253" mass="29878">MKDLHKILTVKSLKPKIWNPNLHIMNEEPHTIKTLTPFTPDEKFLVFKRKIIAPLLRSQKNKNTLTSQKEDRWLVKTSNNDILGPYTKSEMKQFIDNNKFTDAYMKRDYDKDFVDFQILCSIPDFLESEKTDEFFKEINDKLENLQIEDKPSSMQNNTENNTFLVKERTRFCKCTEFLLLKKININIDLLIKKLYGKNRETAVNLVGFLTNLKIEDCEKLVNLIILESKNSVIADDNGFIKTHKKNSKKQYKY</sequence>
<comment type="caution">
    <text evidence="1">The sequence shown here is derived from an EMBL/GenBank/DDBJ whole genome shotgun (WGS) entry which is preliminary data.</text>
</comment>
<evidence type="ECO:0008006" key="3">
    <source>
        <dbReference type="Google" id="ProtNLM"/>
    </source>
</evidence>
<gene>
    <name evidence="1" type="ORF">AAJ76_200040438</name>
</gene>
<dbReference type="InterPro" id="IPR035445">
    <property type="entry name" value="GYF-like_dom_sf"/>
</dbReference>
<evidence type="ECO:0000313" key="1">
    <source>
        <dbReference type="EMBL" id="KKO76521.1"/>
    </source>
</evidence>
<dbReference type="VEuPathDB" id="MicrosporidiaDB:NCER_101218"/>
<dbReference type="OrthoDB" id="2186465at2759"/>
<keyword evidence="2" id="KW-1185">Reference proteome</keyword>
<dbReference type="SUPFAM" id="SSF55277">
    <property type="entry name" value="GYF domain"/>
    <property type="match status" value="1"/>
</dbReference>
<protein>
    <recommendedName>
        <fullName evidence="3">GYF domain-containing protein</fullName>
    </recommendedName>
</protein>
<dbReference type="AlphaFoldDB" id="A0A0F9WGU2"/>
<evidence type="ECO:0000313" key="2">
    <source>
        <dbReference type="Proteomes" id="UP000034350"/>
    </source>
</evidence>
<accession>A0A0F9WGU2</accession>
<dbReference type="Proteomes" id="UP000034350">
    <property type="component" value="Unassembled WGS sequence"/>
</dbReference>
<organism evidence="1 2">
    <name type="scientific">Vairimorpha ceranae</name>
    <dbReference type="NCBI Taxonomy" id="40302"/>
    <lineage>
        <taxon>Eukaryota</taxon>
        <taxon>Fungi</taxon>
        <taxon>Fungi incertae sedis</taxon>
        <taxon>Microsporidia</taxon>
        <taxon>Nosematidae</taxon>
        <taxon>Vairimorpha</taxon>
    </lineage>
</organism>
<dbReference type="OMA" id="DALWDIK"/>
<name>A0A0F9WGU2_9MICR</name>
<dbReference type="EMBL" id="JPQZ01000002">
    <property type="protein sequence ID" value="KKO76521.1"/>
    <property type="molecule type" value="Genomic_DNA"/>
</dbReference>